<dbReference type="AlphaFoldDB" id="A0A6I9QLQ5"/>
<name>A0A6I9QLQ5_ELAGV</name>
<dbReference type="OrthoDB" id="1898560at2759"/>
<dbReference type="Proteomes" id="UP000504607">
    <property type="component" value="Unplaced"/>
</dbReference>
<reference evidence="2" key="1">
    <citation type="submission" date="2025-08" db="UniProtKB">
        <authorList>
            <consortium name="RefSeq"/>
        </authorList>
    </citation>
    <scope>IDENTIFICATION</scope>
</reference>
<dbReference type="PANTHER" id="PTHR12873">
    <property type="entry name" value="T7-LIKE MITOCHONDRIAL DNA HELICASE"/>
    <property type="match status" value="1"/>
</dbReference>
<proteinExistence type="predicted"/>
<dbReference type="InParanoid" id="A0A6I9QLQ5"/>
<dbReference type="GO" id="GO:0043139">
    <property type="term" value="F:5'-3' DNA helicase activity"/>
    <property type="evidence" value="ECO:0007669"/>
    <property type="project" value="InterPro"/>
</dbReference>
<dbReference type="GO" id="GO:0003697">
    <property type="term" value="F:single-stranded DNA binding"/>
    <property type="evidence" value="ECO:0007669"/>
    <property type="project" value="InterPro"/>
</dbReference>
<organism evidence="1 2">
    <name type="scientific">Elaeis guineensis var. tenera</name>
    <name type="common">Oil palm</name>
    <dbReference type="NCBI Taxonomy" id="51953"/>
    <lineage>
        <taxon>Eukaryota</taxon>
        <taxon>Viridiplantae</taxon>
        <taxon>Streptophyta</taxon>
        <taxon>Embryophyta</taxon>
        <taxon>Tracheophyta</taxon>
        <taxon>Spermatophyta</taxon>
        <taxon>Magnoliopsida</taxon>
        <taxon>Liliopsida</taxon>
        <taxon>Arecaceae</taxon>
        <taxon>Arecoideae</taxon>
        <taxon>Cocoseae</taxon>
        <taxon>Elaeidinae</taxon>
        <taxon>Elaeis</taxon>
    </lineage>
</organism>
<dbReference type="InterPro" id="IPR027032">
    <property type="entry name" value="Twinkle-like"/>
</dbReference>
<protein>
    <submittedName>
        <fullName evidence="2">Twinkle homolog protein, chloroplastic/mitochondrial</fullName>
    </submittedName>
</protein>
<keyword evidence="1" id="KW-1185">Reference proteome</keyword>
<gene>
    <name evidence="2" type="primary">LOC105037589</name>
</gene>
<evidence type="ECO:0000313" key="1">
    <source>
        <dbReference type="Proteomes" id="UP000504607"/>
    </source>
</evidence>
<accession>A0A6I9QLQ5</accession>
<sequence>MRGQRNPNKNPKTAIYSVSKKRILSPFFFPFISAQIPAHILSDLENLSPIRIMRPLPRRFLHTLLHSSFLMDGSKRLPVRCAAAGVVPVSPCRLLHLRTNRRLLFQSLRSPNSKYLPSFLKSARFCSVGPVMPNKTVHLPKPEAKMVDTERLARLKSKLEEVGIKCGSCQPGQYSHMTCPQCKGGSSEEKSFSLFIHEDLQLAMWSCFRAKCGWRGVAKVSGEVKAYNLRSDESLQVKEHRKISEKDLQLEPLCEELVAYFFERMISAETLRRNAVMQRKYNDQIVIAFTYRRNGTLVGCKYRAVSKKFWQVYDHIPY</sequence>
<dbReference type="PANTHER" id="PTHR12873:SF0">
    <property type="entry name" value="TWINKLE MTDNA HELICASE"/>
    <property type="match status" value="1"/>
</dbReference>
<dbReference type="RefSeq" id="XP_010911534.2">
    <property type="nucleotide sequence ID" value="XM_010913232.3"/>
</dbReference>
<evidence type="ECO:0000313" key="2">
    <source>
        <dbReference type="RefSeq" id="XP_010911534.2"/>
    </source>
</evidence>